<keyword evidence="1" id="KW-0472">Membrane</keyword>
<evidence type="ECO:0000313" key="2">
    <source>
        <dbReference type="EMBL" id="KAJ8929931.1"/>
    </source>
</evidence>
<organism evidence="2 3">
    <name type="scientific">Rhamnusium bicolor</name>
    <dbReference type="NCBI Taxonomy" id="1586634"/>
    <lineage>
        <taxon>Eukaryota</taxon>
        <taxon>Metazoa</taxon>
        <taxon>Ecdysozoa</taxon>
        <taxon>Arthropoda</taxon>
        <taxon>Hexapoda</taxon>
        <taxon>Insecta</taxon>
        <taxon>Pterygota</taxon>
        <taxon>Neoptera</taxon>
        <taxon>Endopterygota</taxon>
        <taxon>Coleoptera</taxon>
        <taxon>Polyphaga</taxon>
        <taxon>Cucujiformia</taxon>
        <taxon>Chrysomeloidea</taxon>
        <taxon>Cerambycidae</taxon>
        <taxon>Lepturinae</taxon>
        <taxon>Rhagiini</taxon>
        <taxon>Rhamnusium</taxon>
    </lineage>
</organism>
<sequence length="83" mass="9027">MLSNVPYLLITGILVSVLYFGDNFAQVVITSIISALHNIVIPSIARAHGRAPSSLLQSFNTFDKCATMSFPYNSGLKIIDLLL</sequence>
<protein>
    <submittedName>
        <fullName evidence="2">Uncharacterized protein</fullName>
    </submittedName>
</protein>
<evidence type="ECO:0000256" key="1">
    <source>
        <dbReference type="SAM" id="Phobius"/>
    </source>
</evidence>
<dbReference type="Proteomes" id="UP001162156">
    <property type="component" value="Unassembled WGS sequence"/>
</dbReference>
<proteinExistence type="predicted"/>
<feature type="transmembrane region" description="Helical" evidence="1">
    <location>
        <begin position="5"/>
        <end position="21"/>
    </location>
</feature>
<gene>
    <name evidence="2" type="ORF">NQ314_017340</name>
</gene>
<comment type="caution">
    <text evidence="2">The sequence shown here is derived from an EMBL/GenBank/DDBJ whole genome shotgun (WGS) entry which is preliminary data.</text>
</comment>
<keyword evidence="1" id="KW-1133">Transmembrane helix</keyword>
<keyword evidence="1" id="KW-0812">Transmembrane</keyword>
<keyword evidence="3" id="KW-1185">Reference proteome</keyword>
<name>A0AAV8WUP9_9CUCU</name>
<dbReference type="EMBL" id="JANEYF010004836">
    <property type="protein sequence ID" value="KAJ8929931.1"/>
    <property type="molecule type" value="Genomic_DNA"/>
</dbReference>
<evidence type="ECO:0000313" key="3">
    <source>
        <dbReference type="Proteomes" id="UP001162156"/>
    </source>
</evidence>
<dbReference type="AlphaFoldDB" id="A0AAV8WUP9"/>
<accession>A0AAV8WUP9</accession>
<reference evidence="2" key="1">
    <citation type="journal article" date="2023" name="Insect Mol. Biol.">
        <title>Genome sequencing provides insights into the evolution of gene families encoding plant cell wall-degrading enzymes in longhorned beetles.</title>
        <authorList>
            <person name="Shin N.R."/>
            <person name="Okamura Y."/>
            <person name="Kirsch R."/>
            <person name="Pauchet Y."/>
        </authorList>
    </citation>
    <scope>NUCLEOTIDE SEQUENCE</scope>
    <source>
        <strain evidence="2">RBIC_L_NR</strain>
    </source>
</reference>